<comment type="caution">
    <text evidence="1">The sequence shown here is derived from an EMBL/GenBank/DDBJ whole genome shotgun (WGS) entry which is preliminary data.</text>
</comment>
<evidence type="ECO:0000313" key="2">
    <source>
        <dbReference type="Proteomes" id="UP000276940"/>
    </source>
</evidence>
<dbReference type="Proteomes" id="UP000276940">
    <property type="component" value="Unassembled WGS sequence"/>
</dbReference>
<dbReference type="AlphaFoldDB" id="A0A3M6SAM8"/>
<accession>A0A3M6SAM8</accession>
<evidence type="ECO:0000313" key="1">
    <source>
        <dbReference type="EMBL" id="RMX24457.1"/>
    </source>
</evidence>
<gene>
    <name evidence="1" type="ORF">C5O77_09735</name>
</gene>
<protein>
    <submittedName>
        <fullName evidence="1">IS30 family transposase</fullName>
    </submittedName>
</protein>
<dbReference type="EMBL" id="PTLS01000050">
    <property type="protein sequence ID" value="RMX24457.1"/>
    <property type="molecule type" value="Genomic_DNA"/>
</dbReference>
<organism evidence="1 2">
    <name type="scientific">Limosilactobacillus reuteri</name>
    <name type="common">Lactobacillus reuteri</name>
    <dbReference type="NCBI Taxonomy" id="1598"/>
    <lineage>
        <taxon>Bacteria</taxon>
        <taxon>Bacillati</taxon>
        <taxon>Bacillota</taxon>
        <taxon>Bacilli</taxon>
        <taxon>Lactobacillales</taxon>
        <taxon>Lactobacillaceae</taxon>
        <taxon>Limosilactobacillus</taxon>
    </lineage>
</organism>
<reference evidence="1 2" key="1">
    <citation type="journal article" date="2018" name="J Appl Environ Microbiol">
        <title>The gut symbionts Lactobacillus reuteri R2lc and 2010 encode a polyketide synthase cluster that activates the mammalian aryl-hydrocarbon receptor.</title>
        <authorList>
            <person name="Ozcam M."/>
            <person name="Roos S."/>
            <person name="Van Pijkeren J.P."/>
        </authorList>
    </citation>
    <scope>NUCLEOTIDE SEQUENCE [LARGE SCALE GENOMIC DNA]</scope>
    <source>
        <strain evidence="1 2">R2lc</strain>
    </source>
</reference>
<proteinExistence type="predicted"/>
<name>A0A3M6SAM8_LIMRT</name>
<sequence>MTYKHLTTRELTLIADFWYQGTKAYRAAKLLQRSQETIYRVYRFLNDGKTIDQ</sequence>
<feature type="non-terminal residue" evidence="1">
    <location>
        <position position="53"/>
    </location>
</feature>